<organism evidence="2">
    <name type="scientific">Chromera velia CCMP2878</name>
    <dbReference type="NCBI Taxonomy" id="1169474"/>
    <lineage>
        <taxon>Eukaryota</taxon>
        <taxon>Sar</taxon>
        <taxon>Alveolata</taxon>
        <taxon>Colpodellida</taxon>
        <taxon>Chromeraceae</taxon>
        <taxon>Chromera</taxon>
    </lineage>
</organism>
<reference evidence="2" key="1">
    <citation type="submission" date="2014-11" db="EMBL/GenBank/DDBJ databases">
        <authorList>
            <person name="Otto D Thomas"/>
            <person name="Naeem Raeece"/>
        </authorList>
    </citation>
    <scope>NUCLEOTIDE SEQUENCE</scope>
</reference>
<feature type="signal peptide" evidence="1">
    <location>
        <begin position="1"/>
        <end position="28"/>
    </location>
</feature>
<name>A0A0G4GK32_9ALVE</name>
<evidence type="ECO:0000256" key="1">
    <source>
        <dbReference type="SAM" id="SignalP"/>
    </source>
</evidence>
<gene>
    <name evidence="2" type="ORF">Cvel_22249</name>
</gene>
<dbReference type="VEuPathDB" id="CryptoDB:Cvel_22249"/>
<protein>
    <recommendedName>
        <fullName evidence="3">Transmembrane protein</fullName>
    </recommendedName>
</protein>
<dbReference type="AlphaFoldDB" id="A0A0G4GK32"/>
<evidence type="ECO:0008006" key="3">
    <source>
        <dbReference type="Google" id="ProtNLM"/>
    </source>
</evidence>
<dbReference type="PhylomeDB" id="A0A0G4GK32"/>
<accession>A0A0G4GK32</accession>
<evidence type="ECO:0000313" key="2">
    <source>
        <dbReference type="EMBL" id="CEM30265.1"/>
    </source>
</evidence>
<sequence length="136" mass="15175">MSLALRTRWGRFLPLCILLAFLLVPSQAQDKICGYSDENCSRDEVCFEGCTRVSSTSAYEYAYENPVLNYKSYSTDNCTESSLLKSTAVISDLEKGKCTHYLTGYVLISQGERHAARLFTFVMGTLGFVVALHGFL</sequence>
<feature type="chain" id="PRO_5005190793" description="Transmembrane protein" evidence="1">
    <location>
        <begin position="29"/>
        <end position="136"/>
    </location>
</feature>
<dbReference type="EMBL" id="CDMZ01001289">
    <property type="protein sequence ID" value="CEM30265.1"/>
    <property type="molecule type" value="Genomic_DNA"/>
</dbReference>
<proteinExistence type="predicted"/>
<keyword evidence="1" id="KW-0732">Signal</keyword>